<sequence length="247" mass="24669">MLRLAALAAALVTVALPVAACSMSWSDDDDGQESAATSGDGGTRRYAIRDFDAIALAGSGDVNVRVGGDWSVTATGTPAALDKLAITRDGDTLKLGRKRGIQWTGTDKVRFAVTMPRITGASIGGAGSIVVDRVAGGDFEGNIGGSGKLDIRGLQVNKTEFSIGGSGNVLAAGRTRSLEINIGGSGDVRAQSLSSETADITIAGAGNVDATASAHADITILGSGNVNVGGGAKCSTTKMGAGRVRCG</sequence>
<evidence type="ECO:0000313" key="3">
    <source>
        <dbReference type="EMBL" id="SFP86936.1"/>
    </source>
</evidence>
<dbReference type="InterPro" id="IPR021255">
    <property type="entry name" value="DUF2807"/>
</dbReference>
<keyword evidence="4" id="KW-1185">Reference proteome</keyword>
<feature type="domain" description="Putative auto-transporter adhesin head GIN" evidence="2">
    <location>
        <begin position="50"/>
        <end position="231"/>
    </location>
</feature>
<dbReference type="STRING" id="634430.SAMN04488241_10981"/>
<dbReference type="Gene3D" id="2.160.20.120">
    <property type="match status" value="1"/>
</dbReference>
<protein>
    <submittedName>
        <fullName evidence="3">Putative auto-transporter adhesin, head GIN domain</fullName>
    </submittedName>
</protein>
<dbReference type="Pfam" id="PF10988">
    <property type="entry name" value="DUF2807"/>
    <property type="match status" value="1"/>
</dbReference>
<evidence type="ECO:0000313" key="4">
    <source>
        <dbReference type="Proteomes" id="UP000199586"/>
    </source>
</evidence>
<reference evidence="3 4" key="1">
    <citation type="submission" date="2016-10" db="EMBL/GenBank/DDBJ databases">
        <authorList>
            <person name="de Groot N.N."/>
        </authorList>
    </citation>
    <scope>NUCLEOTIDE SEQUENCE [LARGE SCALE GENOMIC DNA]</scope>
    <source>
        <strain evidence="3 4">CGMCC 1.9113</strain>
    </source>
</reference>
<organism evidence="3 4">
    <name type="scientific">Sphingomonas rubra</name>
    <dbReference type="NCBI Taxonomy" id="634430"/>
    <lineage>
        <taxon>Bacteria</taxon>
        <taxon>Pseudomonadati</taxon>
        <taxon>Pseudomonadota</taxon>
        <taxon>Alphaproteobacteria</taxon>
        <taxon>Sphingomonadales</taxon>
        <taxon>Sphingomonadaceae</taxon>
        <taxon>Sphingomonas</taxon>
    </lineage>
</organism>
<feature type="chain" id="PRO_5011791132" evidence="1">
    <location>
        <begin position="21"/>
        <end position="247"/>
    </location>
</feature>
<dbReference type="AlphaFoldDB" id="A0A1I5TX94"/>
<dbReference type="OrthoDB" id="7841570at2"/>
<name>A0A1I5TX94_9SPHN</name>
<gene>
    <name evidence="3" type="ORF">SAMN04488241_10981</name>
</gene>
<keyword evidence="1" id="KW-0732">Signal</keyword>
<proteinExistence type="predicted"/>
<dbReference type="EMBL" id="FOXP01000009">
    <property type="protein sequence ID" value="SFP86936.1"/>
    <property type="molecule type" value="Genomic_DNA"/>
</dbReference>
<feature type="signal peptide" evidence="1">
    <location>
        <begin position="1"/>
        <end position="20"/>
    </location>
</feature>
<evidence type="ECO:0000259" key="2">
    <source>
        <dbReference type="Pfam" id="PF10988"/>
    </source>
</evidence>
<dbReference type="RefSeq" id="WP_093333872.1">
    <property type="nucleotide sequence ID" value="NZ_FOXP01000009.1"/>
</dbReference>
<accession>A0A1I5TX94</accession>
<dbReference type="Proteomes" id="UP000199586">
    <property type="component" value="Unassembled WGS sequence"/>
</dbReference>
<evidence type="ECO:0000256" key="1">
    <source>
        <dbReference type="SAM" id="SignalP"/>
    </source>
</evidence>